<sequence>MTNKIGTLQVKGSTLSVFLYTPESLSEVEQEKLVAELTPLTGLGFMRFDLEDEKLMQDVQRHIVPVPRLLVIRDESNLPICFVSSEQFVWMDQNCFHLVGIIVHPSYQGTGLSEMALSYELCETRCSVLVFRTQNARMLGLGKKVADIYDFLTHALGQLLYPENLDGIVNKGVYRKEQGGASLYDDVLAFERQAIDSIDWQSGDSLVAAGFVKKEKVANSAKQIKKVS</sequence>
<dbReference type="AlphaFoldDB" id="A0A1F8CR00"/>
<gene>
    <name evidence="1" type="ORF">A2382_04055</name>
</gene>
<reference evidence="1 2" key="1">
    <citation type="journal article" date="2016" name="Nat. Commun.">
        <title>Thousands of microbial genomes shed light on interconnected biogeochemical processes in an aquifer system.</title>
        <authorList>
            <person name="Anantharaman K."/>
            <person name="Brown C.T."/>
            <person name="Hug L.A."/>
            <person name="Sharon I."/>
            <person name="Castelle C.J."/>
            <person name="Probst A.J."/>
            <person name="Thomas B.C."/>
            <person name="Singh A."/>
            <person name="Wilkins M.J."/>
            <person name="Karaoz U."/>
            <person name="Brodie E.L."/>
            <person name="Williams K.H."/>
            <person name="Hubbard S.S."/>
            <person name="Banfield J.F."/>
        </authorList>
    </citation>
    <scope>NUCLEOTIDE SEQUENCE [LARGE SCALE GENOMIC DNA]</scope>
</reference>
<dbReference type="Proteomes" id="UP000178999">
    <property type="component" value="Unassembled WGS sequence"/>
</dbReference>
<comment type="caution">
    <text evidence="1">The sequence shown here is derived from an EMBL/GenBank/DDBJ whole genome shotgun (WGS) entry which is preliminary data.</text>
</comment>
<evidence type="ECO:0008006" key="3">
    <source>
        <dbReference type="Google" id="ProtNLM"/>
    </source>
</evidence>
<evidence type="ECO:0000313" key="2">
    <source>
        <dbReference type="Proteomes" id="UP000178999"/>
    </source>
</evidence>
<evidence type="ECO:0000313" key="1">
    <source>
        <dbReference type="EMBL" id="OGM78712.1"/>
    </source>
</evidence>
<accession>A0A1F8CR00</accession>
<protein>
    <recommendedName>
        <fullName evidence="3">N-acetyltransferase domain-containing protein</fullName>
    </recommendedName>
</protein>
<dbReference type="STRING" id="1802538.A2382_04055"/>
<dbReference type="InterPro" id="IPR016181">
    <property type="entry name" value="Acyl_CoA_acyltransferase"/>
</dbReference>
<name>A0A1F8CR00_9BACT</name>
<dbReference type="SUPFAM" id="SSF55729">
    <property type="entry name" value="Acyl-CoA N-acyltransferases (Nat)"/>
    <property type="match status" value="1"/>
</dbReference>
<organism evidence="1 2">
    <name type="scientific">Candidatus Woesebacteria bacterium RIFOXYB1_FULL_38_16</name>
    <dbReference type="NCBI Taxonomy" id="1802538"/>
    <lineage>
        <taxon>Bacteria</taxon>
        <taxon>Candidatus Woeseibacteriota</taxon>
    </lineage>
</organism>
<proteinExistence type="predicted"/>
<dbReference type="EMBL" id="MGHY01000030">
    <property type="protein sequence ID" value="OGM78712.1"/>
    <property type="molecule type" value="Genomic_DNA"/>
</dbReference>